<dbReference type="InterPro" id="IPR014543">
    <property type="entry name" value="UCP028291"/>
</dbReference>
<name>A0ABV7G6Y7_9PROT</name>
<dbReference type="Pfam" id="PF08021">
    <property type="entry name" value="FAD_binding_9"/>
    <property type="match status" value="1"/>
</dbReference>
<dbReference type="PANTHER" id="PTHR30157">
    <property type="entry name" value="FERRIC REDUCTASE, NADPH-DEPENDENT"/>
    <property type="match status" value="1"/>
</dbReference>
<feature type="domain" description="FAD-binding FR-type" evidence="2">
    <location>
        <begin position="115"/>
        <end position="239"/>
    </location>
</feature>
<dbReference type="Pfam" id="PF09981">
    <property type="entry name" value="DUF2218"/>
    <property type="match status" value="1"/>
</dbReference>
<evidence type="ECO:0000259" key="2">
    <source>
        <dbReference type="PROSITE" id="PS51384"/>
    </source>
</evidence>
<dbReference type="SUPFAM" id="SSF63380">
    <property type="entry name" value="Riboflavin synthase domain-like"/>
    <property type="match status" value="1"/>
</dbReference>
<dbReference type="Gene3D" id="3.30.310.50">
    <property type="entry name" value="Alpha-D-phosphohexomutase, C-terminal domain"/>
    <property type="match status" value="1"/>
</dbReference>
<evidence type="ECO:0000256" key="1">
    <source>
        <dbReference type="ARBA" id="ARBA00035644"/>
    </source>
</evidence>
<dbReference type="EMBL" id="JBHRTN010000029">
    <property type="protein sequence ID" value="MFC3127633.1"/>
    <property type="molecule type" value="Genomic_DNA"/>
</dbReference>
<proteinExistence type="inferred from homology"/>
<dbReference type="Pfam" id="PF04954">
    <property type="entry name" value="SIP"/>
    <property type="match status" value="1"/>
</dbReference>
<comment type="caution">
    <text evidence="3">The sequence shown here is derived from an EMBL/GenBank/DDBJ whole genome shotgun (WGS) entry which is preliminary data.</text>
</comment>
<protein>
    <submittedName>
        <fullName evidence="3">DUF2218 domain-containing protein</fullName>
    </submittedName>
</protein>
<accession>A0ABV7G6Y7</accession>
<dbReference type="InterPro" id="IPR013113">
    <property type="entry name" value="SIP_FAD-bd"/>
</dbReference>
<dbReference type="InterPro" id="IPR017938">
    <property type="entry name" value="Riboflavin_synthase-like_b-brl"/>
</dbReference>
<dbReference type="RefSeq" id="WP_379599749.1">
    <property type="nucleotide sequence ID" value="NZ_JBHRTN010000029.1"/>
</dbReference>
<sequence length="384" mass="41607">MQAEPCEAAMTSLAAEARIRVSASARCLDQMVSHFLEHDAQITALPDGSHRCGFGHATTYLRAEGDEIWLRVEATDLGNLATGKMMLLGHLEEAASGETLQAVWRGDGEGLSTPPQFRRMQVLRAQWVTPQMRRLTLRGEDLGRFASLEHLHVKLLIPREQVEPVWPRLDASGRLVQGEEARRPVRRTYTLRRVDVAAGQVEIDFVTHGEGSPGSRLAIRAQPGDVVGMFGPGGGAPRAADWTLLAGDETALPAIARILEAMPRDARGMAFIEVSGAAERQDLIAPAGVEVHWLYRESAAPGTTSLLPDAVCAASWPSDEGAFAWAGCEFAAVQRLRRHCRMDRGLDKNGHLAVAYWRRGVEEGGFEKTAAEEAGAAAASVRPG</sequence>
<dbReference type="Gene3D" id="3.40.50.80">
    <property type="entry name" value="Nucleotide-binding domain of ferredoxin-NADP reductase (FNR) module"/>
    <property type="match status" value="1"/>
</dbReference>
<evidence type="ECO:0000313" key="3">
    <source>
        <dbReference type="EMBL" id="MFC3127633.1"/>
    </source>
</evidence>
<dbReference type="InterPro" id="IPR039261">
    <property type="entry name" value="FNR_nucleotide-bd"/>
</dbReference>
<comment type="similarity">
    <text evidence="1">Belongs to the SIP oxidoreductase family.</text>
</comment>
<dbReference type="InterPro" id="IPR039374">
    <property type="entry name" value="SIP_fam"/>
</dbReference>
<gene>
    <name evidence="3" type="ORF">ACFOD4_21420</name>
</gene>
<dbReference type="CDD" id="cd06193">
    <property type="entry name" value="siderophore_interacting"/>
    <property type="match status" value="1"/>
</dbReference>
<dbReference type="PROSITE" id="PS51384">
    <property type="entry name" value="FAD_FR"/>
    <property type="match status" value="1"/>
</dbReference>
<dbReference type="Proteomes" id="UP001595593">
    <property type="component" value="Unassembled WGS sequence"/>
</dbReference>
<organism evidence="3 4">
    <name type="scientific">Teichococcus globiformis</name>
    <dbReference type="NCBI Taxonomy" id="2307229"/>
    <lineage>
        <taxon>Bacteria</taxon>
        <taxon>Pseudomonadati</taxon>
        <taxon>Pseudomonadota</taxon>
        <taxon>Alphaproteobacteria</taxon>
        <taxon>Acetobacterales</taxon>
        <taxon>Roseomonadaceae</taxon>
        <taxon>Roseomonas</taxon>
    </lineage>
</organism>
<reference evidence="4" key="1">
    <citation type="journal article" date="2019" name="Int. J. Syst. Evol. Microbiol.">
        <title>The Global Catalogue of Microorganisms (GCM) 10K type strain sequencing project: providing services to taxonomists for standard genome sequencing and annotation.</title>
        <authorList>
            <consortium name="The Broad Institute Genomics Platform"/>
            <consortium name="The Broad Institute Genome Sequencing Center for Infectious Disease"/>
            <person name="Wu L."/>
            <person name="Ma J."/>
        </authorList>
    </citation>
    <scope>NUCLEOTIDE SEQUENCE [LARGE SCALE GENOMIC DNA]</scope>
    <source>
        <strain evidence="4">KCTC 52094</strain>
    </source>
</reference>
<dbReference type="Gene3D" id="2.40.30.10">
    <property type="entry name" value="Translation factors"/>
    <property type="match status" value="1"/>
</dbReference>
<dbReference type="InterPro" id="IPR017927">
    <property type="entry name" value="FAD-bd_FR_type"/>
</dbReference>
<dbReference type="PANTHER" id="PTHR30157:SF0">
    <property type="entry name" value="NADPH-DEPENDENT FERRIC-CHELATE REDUCTASE"/>
    <property type="match status" value="1"/>
</dbReference>
<evidence type="ECO:0000313" key="4">
    <source>
        <dbReference type="Proteomes" id="UP001595593"/>
    </source>
</evidence>
<dbReference type="InterPro" id="IPR007037">
    <property type="entry name" value="SIP_rossman_dom"/>
</dbReference>
<keyword evidence="4" id="KW-1185">Reference proteome</keyword>